<reference evidence="1 2" key="1">
    <citation type="journal article" date="2016" name="Nat. Commun.">
        <title>Thousands of microbial genomes shed light on interconnected biogeochemical processes in an aquifer system.</title>
        <authorList>
            <person name="Anantharaman K."/>
            <person name="Brown C.T."/>
            <person name="Hug L.A."/>
            <person name="Sharon I."/>
            <person name="Castelle C.J."/>
            <person name="Probst A.J."/>
            <person name="Thomas B.C."/>
            <person name="Singh A."/>
            <person name="Wilkins M.J."/>
            <person name="Karaoz U."/>
            <person name="Brodie E.L."/>
            <person name="Williams K.H."/>
            <person name="Hubbard S.S."/>
            <person name="Banfield J.F."/>
        </authorList>
    </citation>
    <scope>NUCLEOTIDE SEQUENCE [LARGE SCALE GENOMIC DNA]</scope>
</reference>
<evidence type="ECO:0000313" key="1">
    <source>
        <dbReference type="EMBL" id="OGD68016.1"/>
    </source>
</evidence>
<dbReference type="Proteomes" id="UP000186670">
    <property type="component" value="Unassembled WGS sequence"/>
</dbReference>
<comment type="caution">
    <text evidence="1">The sequence shown here is derived from an EMBL/GenBank/DDBJ whole genome shotgun (WGS) entry which is preliminary data.</text>
</comment>
<organism evidence="1 2">
    <name type="scientific">Candidatus Campbellbacteria bacterium RIFCSPHIGHO2_01_FULL_34_10</name>
    <dbReference type="NCBI Taxonomy" id="1797577"/>
    <lineage>
        <taxon>Bacteria</taxon>
        <taxon>Candidatus Campbelliibacteriota</taxon>
    </lineage>
</organism>
<name>A0A1F5ELC5_9BACT</name>
<dbReference type="AlphaFoldDB" id="A0A1F5ELC5"/>
<gene>
    <name evidence="1" type="ORF">A2811_02930</name>
</gene>
<accession>A0A1F5ELC5</accession>
<protein>
    <recommendedName>
        <fullName evidence="3">Kazal-like domain-containing protein</fullName>
    </recommendedName>
</protein>
<dbReference type="EMBL" id="MEZZ01000042">
    <property type="protein sequence ID" value="OGD68016.1"/>
    <property type="molecule type" value="Genomic_DNA"/>
</dbReference>
<sequence>MNKITIIIVLIVFIAAGFFFLRGDEDVWICEDGIWAKHGNPSTEVPTEPCDDGVVSNFEECIADTNNVVMESFPRQCRDSKTGNSFVEDIGLNDNASTTGTGEKFFCPADRTETDFCIELYEPVCATVNIQCIKAPCDPIKETFSNSCTACINPLVESYTQGECK</sequence>
<evidence type="ECO:0000313" key="2">
    <source>
        <dbReference type="Proteomes" id="UP000186670"/>
    </source>
</evidence>
<proteinExistence type="predicted"/>
<evidence type="ECO:0008006" key="3">
    <source>
        <dbReference type="Google" id="ProtNLM"/>
    </source>
</evidence>